<proteinExistence type="predicted"/>
<evidence type="ECO:0000313" key="2">
    <source>
        <dbReference type="Proteomes" id="UP000765509"/>
    </source>
</evidence>
<organism evidence="1 2">
    <name type="scientific">Austropuccinia psidii MF-1</name>
    <dbReference type="NCBI Taxonomy" id="1389203"/>
    <lineage>
        <taxon>Eukaryota</taxon>
        <taxon>Fungi</taxon>
        <taxon>Dikarya</taxon>
        <taxon>Basidiomycota</taxon>
        <taxon>Pucciniomycotina</taxon>
        <taxon>Pucciniomycetes</taxon>
        <taxon>Pucciniales</taxon>
        <taxon>Sphaerophragmiaceae</taxon>
        <taxon>Austropuccinia</taxon>
    </lineage>
</organism>
<sequence>MIWVICKCLIHSDAEVGANNDWPCSLSGAHKLSYAPPTGHTQGIFTCQEDLLHTCLPTSYLLVCITPPMIPEAGYLCMGICHHGSYARHSHKPRRSFGAWLAAKNYLGFLDYPISQSTQHIFISPQSPEFHWPPPWHPFQDIDTIPWGNTNFHALWSWGAWIENFQANPTQTLFVEGVFMTDPNDPCSSQKPNLALMFLTGYPNILFIIESFRKQDFKPTMPKEYDCNTHSQCQLCTPTFPASNSIPPSYPALFSLTSEKKLIQLPGGSDLPMMTPPQSIIQTALLPHQKTGLAFLWD</sequence>
<accession>A0A9Q3CI92</accession>
<dbReference type="Proteomes" id="UP000765509">
    <property type="component" value="Unassembled WGS sequence"/>
</dbReference>
<comment type="caution">
    <text evidence="1">The sequence shown here is derived from an EMBL/GenBank/DDBJ whole genome shotgun (WGS) entry which is preliminary data.</text>
</comment>
<evidence type="ECO:0000313" key="1">
    <source>
        <dbReference type="EMBL" id="MBW0484207.1"/>
    </source>
</evidence>
<gene>
    <name evidence="1" type="ORF">O181_023922</name>
</gene>
<name>A0A9Q3CI92_9BASI</name>
<protein>
    <submittedName>
        <fullName evidence="1">Uncharacterized protein</fullName>
    </submittedName>
</protein>
<reference evidence="1" key="1">
    <citation type="submission" date="2021-03" db="EMBL/GenBank/DDBJ databases">
        <title>Draft genome sequence of rust myrtle Austropuccinia psidii MF-1, a brazilian biotype.</title>
        <authorList>
            <person name="Quecine M.C."/>
            <person name="Pachon D.M.R."/>
            <person name="Bonatelli M.L."/>
            <person name="Correr F.H."/>
            <person name="Franceschini L.M."/>
            <person name="Leite T.F."/>
            <person name="Margarido G.R.A."/>
            <person name="Almeida C.A."/>
            <person name="Ferrarezi J.A."/>
            <person name="Labate C.A."/>
        </authorList>
    </citation>
    <scope>NUCLEOTIDE SEQUENCE</scope>
    <source>
        <strain evidence="1">MF-1</strain>
    </source>
</reference>
<dbReference type="EMBL" id="AVOT02007578">
    <property type="protein sequence ID" value="MBW0484207.1"/>
    <property type="molecule type" value="Genomic_DNA"/>
</dbReference>
<dbReference type="AlphaFoldDB" id="A0A9Q3CI92"/>
<keyword evidence="2" id="KW-1185">Reference proteome</keyword>